<dbReference type="Gene3D" id="2.130.10.10">
    <property type="entry name" value="YVTN repeat-like/Quinoprotein amine dehydrogenase"/>
    <property type="match status" value="1"/>
</dbReference>
<dbReference type="InterPro" id="IPR036322">
    <property type="entry name" value="WD40_repeat_dom_sf"/>
</dbReference>
<proteinExistence type="predicted"/>
<organism evidence="1">
    <name type="scientific">Amphimedon queenslandica</name>
    <name type="common">Sponge</name>
    <dbReference type="NCBI Taxonomy" id="400682"/>
    <lineage>
        <taxon>Eukaryota</taxon>
        <taxon>Metazoa</taxon>
        <taxon>Porifera</taxon>
        <taxon>Demospongiae</taxon>
        <taxon>Heteroscleromorpha</taxon>
        <taxon>Haplosclerida</taxon>
        <taxon>Niphatidae</taxon>
        <taxon>Amphimedon</taxon>
    </lineage>
</organism>
<dbReference type="SUPFAM" id="SSF50978">
    <property type="entry name" value="WD40 repeat-like"/>
    <property type="match status" value="1"/>
</dbReference>
<name>A0A1X7SP43_AMPQE</name>
<reference evidence="1" key="1">
    <citation type="submission" date="2017-05" db="UniProtKB">
        <authorList>
            <consortium name="EnsemblMetazoa"/>
        </authorList>
    </citation>
    <scope>IDENTIFICATION</scope>
</reference>
<dbReference type="OrthoDB" id="361494at2759"/>
<evidence type="ECO:0000313" key="1">
    <source>
        <dbReference type="EnsemblMetazoa" id="Aqu2.1.03857_001"/>
    </source>
</evidence>
<dbReference type="EnsemblMetazoa" id="Aqu2.1.03857_001">
    <property type="protein sequence ID" value="Aqu2.1.03857_001"/>
    <property type="gene ID" value="Aqu2.1.03857"/>
</dbReference>
<dbReference type="AlphaFoldDB" id="A0A1X7SP43"/>
<accession>A0A1X7SP43</accession>
<sequence length="160" mass="17669">GSHIVSGCSFGSIFHWNSGTGRLLQELLPFPPQDDQSDLNEDRQVGVVRICTSSEYIIGLLRDNCIRIWNKEDGHLCNIIEMDSFTHDVTVIDSHHIAIALQSQLVIYDIQRRSEVGRKDLASSSSPLIRHLSAIDSSNLLCSSGADLQLVPSGLKIKSE</sequence>
<protein>
    <submittedName>
        <fullName evidence="1">Uncharacterized protein</fullName>
    </submittedName>
</protein>
<dbReference type="InterPro" id="IPR015943">
    <property type="entry name" value="WD40/YVTN_repeat-like_dom_sf"/>
</dbReference>
<dbReference type="InParanoid" id="A0A1X7SP43"/>